<feature type="non-terminal residue" evidence="1">
    <location>
        <position position="265"/>
    </location>
</feature>
<reference evidence="1" key="1">
    <citation type="submission" date="2014-12" db="EMBL/GenBank/DDBJ databases">
        <title>Insight into the proteome of Arion vulgaris.</title>
        <authorList>
            <person name="Aradska J."/>
            <person name="Bulat T."/>
            <person name="Smidak R."/>
            <person name="Sarate P."/>
            <person name="Gangsoo J."/>
            <person name="Sialana F."/>
            <person name="Bilban M."/>
            <person name="Lubec G."/>
        </authorList>
    </citation>
    <scope>NUCLEOTIDE SEQUENCE</scope>
    <source>
        <tissue evidence="1">Skin</tissue>
    </source>
</reference>
<sequence>NLITISLRDKLRRKEHEIRLAKSEHDEQMSAVLSHVLLLESQIMKEHKEIIQILQEKDSIIRRLSASIDELSSKNKEYMEAVKENQGYPTDTNNVTDCKTSDAEQGFSTQCSNAVVVSKNRTKQGEATQGNSYKIRFSAMKDRLRRHKSSLELYQHDPAESLGDSHLTYGSEENLVNVGSSNRSQTGDRNEKCKSLGDYPVIVRSTDKRLSPIHDCHMDEYPISRHNSTSSLVSLEEKHTRNERLASGAVYGFHELSKCRSVPHA</sequence>
<dbReference type="AlphaFoldDB" id="A0A0B6Z393"/>
<accession>A0A0B6Z393</accession>
<gene>
    <name evidence="1" type="primary">ORF46736</name>
</gene>
<proteinExistence type="predicted"/>
<organism evidence="1">
    <name type="scientific">Arion vulgaris</name>
    <dbReference type="NCBI Taxonomy" id="1028688"/>
    <lineage>
        <taxon>Eukaryota</taxon>
        <taxon>Metazoa</taxon>
        <taxon>Spiralia</taxon>
        <taxon>Lophotrochozoa</taxon>
        <taxon>Mollusca</taxon>
        <taxon>Gastropoda</taxon>
        <taxon>Heterobranchia</taxon>
        <taxon>Euthyneura</taxon>
        <taxon>Panpulmonata</taxon>
        <taxon>Eupulmonata</taxon>
        <taxon>Stylommatophora</taxon>
        <taxon>Helicina</taxon>
        <taxon>Arionoidea</taxon>
        <taxon>Arionidae</taxon>
        <taxon>Arion</taxon>
    </lineage>
</organism>
<protein>
    <submittedName>
        <fullName evidence="1">Uncharacterized protein</fullName>
    </submittedName>
</protein>
<name>A0A0B6Z393_9EUPU</name>
<dbReference type="EMBL" id="HACG01016123">
    <property type="protein sequence ID" value="CEK62988.1"/>
    <property type="molecule type" value="Transcribed_RNA"/>
</dbReference>
<feature type="non-terminal residue" evidence="1">
    <location>
        <position position="1"/>
    </location>
</feature>
<evidence type="ECO:0000313" key="1">
    <source>
        <dbReference type="EMBL" id="CEK62988.1"/>
    </source>
</evidence>